<dbReference type="Proteomes" id="UP000032611">
    <property type="component" value="Chromosome"/>
</dbReference>
<dbReference type="KEGG" id="mey:TM49_01530"/>
<dbReference type="AlphaFoldDB" id="A0A0D5LKI4"/>
<accession>A0A0D5LKI4</accession>
<keyword evidence="2" id="KW-1185">Reference proteome</keyword>
<evidence type="ECO:0000313" key="2">
    <source>
        <dbReference type="Proteomes" id="UP000032611"/>
    </source>
</evidence>
<organism evidence="1 2">
    <name type="scientific">Martelella endophytica</name>
    <dbReference type="NCBI Taxonomy" id="1486262"/>
    <lineage>
        <taxon>Bacteria</taxon>
        <taxon>Pseudomonadati</taxon>
        <taxon>Pseudomonadota</taxon>
        <taxon>Alphaproteobacteria</taxon>
        <taxon>Hyphomicrobiales</taxon>
        <taxon>Aurantimonadaceae</taxon>
        <taxon>Martelella</taxon>
    </lineage>
</organism>
<dbReference type="RefSeq" id="WP_045679240.1">
    <property type="nucleotide sequence ID" value="NZ_CP010803.1"/>
</dbReference>
<dbReference type="HOGENOM" id="CLU_1364852_0_0_5"/>
<dbReference type="PATRIC" id="fig|1486262.3.peg.315"/>
<gene>
    <name evidence="1" type="ORF">TM49_01530</name>
</gene>
<dbReference type="OrthoDB" id="8358452at2"/>
<reference evidence="1 2" key="1">
    <citation type="journal article" date="2015" name="Genome Announc.">
        <title>Complete genome sequence of Martelella endophytica YC6887, which has antifungal activity associated with a halophyte.</title>
        <authorList>
            <person name="Khan A."/>
            <person name="Khan H."/>
            <person name="Chung E.J."/>
            <person name="Hossain M.T."/>
            <person name="Chung Y.R."/>
        </authorList>
    </citation>
    <scope>NUCLEOTIDE SEQUENCE [LARGE SCALE GENOMIC DNA]</scope>
    <source>
        <strain evidence="1">YC6887</strain>
    </source>
</reference>
<dbReference type="EMBL" id="CP010803">
    <property type="protein sequence ID" value="AJY44661.1"/>
    <property type="molecule type" value="Genomic_DNA"/>
</dbReference>
<evidence type="ECO:0000313" key="1">
    <source>
        <dbReference type="EMBL" id="AJY44661.1"/>
    </source>
</evidence>
<name>A0A0D5LKI4_MAREN</name>
<dbReference type="STRING" id="1486262.TM49_01530"/>
<proteinExistence type="predicted"/>
<sequence>MAYVPDNIIDALRGSHQLAVFVRLDTDPPLRLWLGVNDVPVGFDALDEAGAVYEGAGRLLELDTLEVLVNGTAGSASFTITGVDPDERARIVESLPPVRGCLMHVGMTTLDDYYQPMSAVIPLWQAMASHTTEAYDGGGQGDPATLRLSLTAVSGGRARSRPARTFWSAPHQKALSPTDLFCDQTGRLSRGVDVVWPYYS</sequence>
<protein>
    <submittedName>
        <fullName evidence="1">Uncharacterized protein</fullName>
    </submittedName>
</protein>